<sequence>MTNTSRQPLRIGIVGCGNISMAYLRNAPLFRDVAIVACADVNPQAADQRAAQFGLRASSVDALMAAADVDLVLNLTIPAAHFDISMQALEAQKHVFTEKPLAVTAELGRRLVRDAAARGLLIGSAPDTFLGAAGRHARRLMEAGAIGRPVTGTAFMMGRGMEHWHPDPGFYYQPGAGPVMDMGPYYLTMLVNLIGPVRRVQAVATSGQKDRLITADGPKKGTRFSVGTPTSVLSLLEFQNGTTVTFGASWDVFRHSNHPIELHGTEGSLRLPDPDTFGGMVALSARGDGWKTTDTATLPYGAVNWPVEAPDRANYRMLGLADLARAITEKRQPRASGDLALHVLEIMEGILRAGETGNAQAIEGVLDQPAELREDEARSLLA</sequence>
<dbReference type="Gene3D" id="3.30.360.10">
    <property type="entry name" value="Dihydrodipicolinate Reductase, domain 2"/>
    <property type="match status" value="1"/>
</dbReference>
<dbReference type="InterPro" id="IPR050463">
    <property type="entry name" value="Gfo/Idh/MocA_oxidrdct_glycsds"/>
</dbReference>
<feature type="domain" description="Gfo/Idh/MocA-like oxidoreductase N-terminal" evidence="2">
    <location>
        <begin position="9"/>
        <end position="121"/>
    </location>
</feature>
<reference evidence="4" key="1">
    <citation type="submission" date="2021-12" db="EMBL/GenBank/DDBJ databases">
        <authorList>
            <person name="Li Y."/>
        </authorList>
    </citation>
    <scope>NUCLEOTIDE SEQUENCE</scope>
    <source>
        <strain evidence="4">DKSPLA3</strain>
    </source>
</reference>
<accession>A0A9X1T0I3</accession>
<dbReference type="GO" id="GO:0016491">
    <property type="term" value="F:oxidoreductase activity"/>
    <property type="evidence" value="ECO:0007669"/>
    <property type="project" value="UniProtKB-KW"/>
</dbReference>
<dbReference type="EMBL" id="JAJOZR010000006">
    <property type="protein sequence ID" value="MCD7109571.1"/>
    <property type="molecule type" value="Genomic_DNA"/>
</dbReference>
<dbReference type="GO" id="GO:0000166">
    <property type="term" value="F:nucleotide binding"/>
    <property type="evidence" value="ECO:0007669"/>
    <property type="project" value="InterPro"/>
</dbReference>
<dbReference type="SUPFAM" id="SSF51735">
    <property type="entry name" value="NAD(P)-binding Rossmann-fold domains"/>
    <property type="match status" value="1"/>
</dbReference>
<dbReference type="Gene3D" id="3.40.50.720">
    <property type="entry name" value="NAD(P)-binding Rossmann-like Domain"/>
    <property type="match status" value="1"/>
</dbReference>
<evidence type="ECO:0000313" key="4">
    <source>
        <dbReference type="EMBL" id="MCD7109571.1"/>
    </source>
</evidence>
<evidence type="ECO:0000259" key="3">
    <source>
        <dbReference type="Pfam" id="PF22725"/>
    </source>
</evidence>
<organism evidence="4 5">
    <name type="scientific">Rhizobium quercicola</name>
    <dbReference type="NCBI Taxonomy" id="2901226"/>
    <lineage>
        <taxon>Bacteria</taxon>
        <taxon>Pseudomonadati</taxon>
        <taxon>Pseudomonadota</taxon>
        <taxon>Alphaproteobacteria</taxon>
        <taxon>Hyphomicrobiales</taxon>
        <taxon>Rhizobiaceae</taxon>
        <taxon>Rhizobium/Agrobacterium group</taxon>
        <taxon>Rhizobium</taxon>
    </lineage>
</organism>
<dbReference type="PANTHER" id="PTHR43818:SF11">
    <property type="entry name" value="BCDNA.GH03377"/>
    <property type="match status" value="1"/>
</dbReference>
<feature type="domain" description="GFO/IDH/MocA-like oxidoreductase" evidence="3">
    <location>
        <begin position="135"/>
        <end position="270"/>
    </location>
</feature>
<dbReference type="Pfam" id="PF22725">
    <property type="entry name" value="GFO_IDH_MocA_C3"/>
    <property type="match status" value="1"/>
</dbReference>
<evidence type="ECO:0000313" key="5">
    <source>
        <dbReference type="Proteomes" id="UP001139089"/>
    </source>
</evidence>
<comment type="caution">
    <text evidence="4">The sequence shown here is derived from an EMBL/GenBank/DDBJ whole genome shotgun (WGS) entry which is preliminary data.</text>
</comment>
<dbReference type="InterPro" id="IPR000683">
    <property type="entry name" value="Gfo/Idh/MocA-like_OxRdtase_N"/>
</dbReference>
<keyword evidence="1" id="KW-0560">Oxidoreductase</keyword>
<dbReference type="SUPFAM" id="SSF55347">
    <property type="entry name" value="Glyceraldehyde-3-phosphate dehydrogenase-like, C-terminal domain"/>
    <property type="match status" value="1"/>
</dbReference>
<dbReference type="PANTHER" id="PTHR43818">
    <property type="entry name" value="BCDNA.GH03377"/>
    <property type="match status" value="1"/>
</dbReference>
<keyword evidence="5" id="KW-1185">Reference proteome</keyword>
<dbReference type="InterPro" id="IPR036291">
    <property type="entry name" value="NAD(P)-bd_dom_sf"/>
</dbReference>
<dbReference type="RefSeq" id="WP_231814302.1">
    <property type="nucleotide sequence ID" value="NZ_JAJOZR010000006.1"/>
</dbReference>
<name>A0A9X1T0I3_9HYPH</name>
<evidence type="ECO:0000259" key="2">
    <source>
        <dbReference type="Pfam" id="PF01408"/>
    </source>
</evidence>
<dbReference type="AlphaFoldDB" id="A0A9X1T0I3"/>
<evidence type="ECO:0000256" key="1">
    <source>
        <dbReference type="ARBA" id="ARBA00023002"/>
    </source>
</evidence>
<dbReference type="Proteomes" id="UP001139089">
    <property type="component" value="Unassembled WGS sequence"/>
</dbReference>
<dbReference type="InterPro" id="IPR055170">
    <property type="entry name" value="GFO_IDH_MocA-like_dom"/>
</dbReference>
<gene>
    <name evidence="4" type="ORF">LRX75_10985</name>
</gene>
<dbReference type="Pfam" id="PF01408">
    <property type="entry name" value="GFO_IDH_MocA"/>
    <property type="match status" value="1"/>
</dbReference>
<protein>
    <submittedName>
        <fullName evidence="4">Gfo/Idh/MocA family oxidoreductase</fullName>
    </submittedName>
</protein>
<proteinExistence type="predicted"/>